<evidence type="ECO:0000313" key="15">
    <source>
        <dbReference type="RefSeq" id="XP_018104229.1"/>
    </source>
</evidence>
<name>A0A1L8H9B3_XENLA</name>
<keyword evidence="8" id="KW-0472">Membrane</keyword>
<protein>
    <submittedName>
        <fullName evidence="15">G-protein coupled receptor 183</fullName>
    </submittedName>
</protein>
<evidence type="ECO:0000256" key="11">
    <source>
        <dbReference type="ARBA" id="ARBA00023224"/>
    </source>
</evidence>
<evidence type="ECO:0000256" key="7">
    <source>
        <dbReference type="ARBA" id="ARBA00023130"/>
    </source>
</evidence>
<evidence type="ECO:0000256" key="3">
    <source>
        <dbReference type="ARBA" id="ARBA00022692"/>
    </source>
</evidence>
<evidence type="ECO:0000256" key="2">
    <source>
        <dbReference type="ARBA" id="ARBA00022475"/>
    </source>
</evidence>
<comment type="subcellular location">
    <subcellularLocation>
        <location evidence="1">Cell membrane</location>
        <topology evidence="1">Multi-pass membrane protein</topology>
    </subcellularLocation>
</comment>
<dbReference type="FunFam" id="1.20.1070.10:FF:000017">
    <property type="entry name" value="lysophosphatidic acid receptor 4"/>
    <property type="match status" value="1"/>
</dbReference>
<dbReference type="PANTHER" id="PTHR24237:SF7">
    <property type="entry name" value="G-PROTEIN COUPLED RECEPTOR 183"/>
    <property type="match status" value="1"/>
</dbReference>
<dbReference type="GeneID" id="108709123"/>
<dbReference type="SMART" id="SM01381">
    <property type="entry name" value="7TM_GPCR_Srsx"/>
    <property type="match status" value="1"/>
</dbReference>
<dbReference type="GO" id="GO:0004930">
    <property type="term" value="F:G protein-coupled receptor activity"/>
    <property type="evidence" value="ECO:0000318"/>
    <property type="project" value="GO_Central"/>
</dbReference>
<dbReference type="CTD" id="108709123"/>
<reference evidence="15" key="2">
    <citation type="submission" date="2025-08" db="UniProtKB">
        <authorList>
            <consortium name="RefSeq"/>
        </authorList>
    </citation>
    <scope>IDENTIFICATION</scope>
    <source>
        <strain evidence="15">J_2021</strain>
        <tissue evidence="15">Erythrocytes</tissue>
    </source>
</reference>
<dbReference type="OrthoDB" id="10021141at2759"/>
<evidence type="ECO:0000256" key="9">
    <source>
        <dbReference type="ARBA" id="ARBA00023157"/>
    </source>
</evidence>
<organism evidence="14 15">
    <name type="scientific">Xenopus laevis</name>
    <name type="common">African clawed frog</name>
    <dbReference type="NCBI Taxonomy" id="8355"/>
    <lineage>
        <taxon>Eukaryota</taxon>
        <taxon>Metazoa</taxon>
        <taxon>Chordata</taxon>
        <taxon>Craniata</taxon>
        <taxon>Vertebrata</taxon>
        <taxon>Euteleostomi</taxon>
        <taxon>Amphibia</taxon>
        <taxon>Batrachia</taxon>
        <taxon>Anura</taxon>
        <taxon>Pipoidea</taxon>
        <taxon>Pipidae</taxon>
        <taxon>Xenopodinae</taxon>
        <taxon>Xenopus</taxon>
        <taxon>Xenopus</taxon>
    </lineage>
</organism>
<dbReference type="Bgee" id="108709123">
    <property type="expression patterns" value="Expressed in spleen and 8 other cell types or tissues"/>
</dbReference>
<gene>
    <name evidence="16" type="primary">ubac2.S</name>
    <name evidence="15" type="synonym">LOC108709123</name>
</gene>
<keyword evidence="6 12" id="KW-0297">G-protein coupled receptor</keyword>
<dbReference type="SUPFAM" id="SSF81321">
    <property type="entry name" value="Family A G protein-coupled receptor-like"/>
    <property type="match status" value="1"/>
</dbReference>
<dbReference type="RefSeq" id="XP_018104229.1">
    <property type="nucleotide sequence ID" value="XM_018248740.2"/>
</dbReference>
<keyword evidence="3 12" id="KW-0812">Transmembrane</keyword>
<keyword evidence="2" id="KW-1003">Cell membrane</keyword>
<evidence type="ECO:0000313" key="16">
    <source>
        <dbReference type="Xenbase" id="XB-GENE-17340063"/>
    </source>
</evidence>
<dbReference type="PaxDb" id="8355-A0A1L8H9B3"/>
<evidence type="ECO:0000256" key="1">
    <source>
        <dbReference type="ARBA" id="ARBA00004651"/>
    </source>
</evidence>
<evidence type="ECO:0000256" key="4">
    <source>
        <dbReference type="ARBA" id="ARBA00022859"/>
    </source>
</evidence>
<dbReference type="PRINTS" id="PR01157">
    <property type="entry name" value="P2YPURNOCPTR"/>
</dbReference>
<dbReference type="GO" id="GO:0008142">
    <property type="term" value="F:oxysterol binding"/>
    <property type="evidence" value="ECO:0007669"/>
    <property type="project" value="InterPro"/>
</dbReference>
<dbReference type="PROSITE" id="PS50262">
    <property type="entry name" value="G_PROTEIN_RECEP_F1_2"/>
    <property type="match status" value="1"/>
</dbReference>
<dbReference type="KEGG" id="xla:108709123"/>
<dbReference type="PRINTS" id="PR00237">
    <property type="entry name" value="GPCRRHODOPSN"/>
</dbReference>
<dbReference type="AlphaFoldDB" id="A0A1L8H9B3"/>
<evidence type="ECO:0000259" key="13">
    <source>
        <dbReference type="PROSITE" id="PS50262"/>
    </source>
</evidence>
<dbReference type="PANTHER" id="PTHR24237">
    <property type="entry name" value="G-PROTEIN COUPLED RECEPTOR"/>
    <property type="match status" value="1"/>
</dbReference>
<accession>A0A1L8H9B3</accession>
<dbReference type="AGR" id="Xenbase:XB-GENE-17340063"/>
<evidence type="ECO:0000256" key="6">
    <source>
        <dbReference type="ARBA" id="ARBA00023040"/>
    </source>
</evidence>
<keyword evidence="4" id="KW-0391">Immunity</keyword>
<evidence type="ECO:0000256" key="10">
    <source>
        <dbReference type="ARBA" id="ARBA00023170"/>
    </source>
</evidence>
<evidence type="ECO:0000313" key="14">
    <source>
        <dbReference type="Proteomes" id="UP000186698"/>
    </source>
</evidence>
<dbReference type="STRING" id="8355.A0A1L8H9B3"/>
<dbReference type="Proteomes" id="UP000186698">
    <property type="component" value="Chromosome 2S"/>
</dbReference>
<evidence type="ECO:0000256" key="5">
    <source>
        <dbReference type="ARBA" id="ARBA00022989"/>
    </source>
</evidence>
<dbReference type="PROSITE" id="PS00237">
    <property type="entry name" value="G_PROTEIN_RECEP_F1_1"/>
    <property type="match status" value="1"/>
</dbReference>
<dbReference type="GO" id="GO:0002250">
    <property type="term" value="P:adaptive immune response"/>
    <property type="evidence" value="ECO:0007669"/>
    <property type="project" value="UniProtKB-KW"/>
</dbReference>
<keyword evidence="14" id="KW-1185">Reference proteome</keyword>
<dbReference type="Xenbase" id="XB-GENE-17340063">
    <property type="gene designation" value="ubac2.S"/>
</dbReference>
<keyword evidence="10 12" id="KW-0675">Receptor</keyword>
<comment type="similarity">
    <text evidence="12">Belongs to the G-protein coupled receptor 1 family.</text>
</comment>
<reference evidence="14" key="1">
    <citation type="submission" date="2024-06" db="UniProtKB">
        <authorList>
            <consortium name="RefSeq"/>
        </authorList>
    </citation>
    <scope>NUCLEOTIDE SEQUENCE [LARGE SCALE GENOMIC DNA]</scope>
    <source>
        <strain evidence="14">J_2021</strain>
    </source>
</reference>
<keyword evidence="7" id="KW-1064">Adaptive immunity</keyword>
<evidence type="ECO:0000256" key="8">
    <source>
        <dbReference type="ARBA" id="ARBA00023136"/>
    </source>
</evidence>
<dbReference type="InterPro" id="IPR000276">
    <property type="entry name" value="GPCR_Rhodpsn"/>
</dbReference>
<dbReference type="Pfam" id="PF00001">
    <property type="entry name" value="7tm_1"/>
    <property type="match status" value="1"/>
</dbReference>
<dbReference type="OMA" id="PMCRITA"/>
<sequence>MAYTTSITLTTQNHSNTITCDLYSHSNTARIAMPLFYSFVLLFGLFGNLLALLVIYQNRRKLNSTTLYSTNLVISDILFATALPTRITYYALGFHWPFGETVCRITSLFFYINTYAGVNFMTCLSVDRFFAVVHPHRYNKVRREKYAKLICVFVWVIVFSQTFPLLLQQMSKEESNGKVSCMEYPNFETIPNLPFMLLGACFIGYVIPLGIILVCYTKISIKLCQITKENPLSEKLGTNKKAINTIILIIAVFLICFTPYHISIIQHMIKKLTYTPDCSELQHFQIGLHITVCLMNLNSCLDPFIYFFTCKGYNRKIMKILKRQVSVSSSSATRPAAEESSRDIVESQFMGPTNISKRHN</sequence>
<evidence type="ECO:0000256" key="12">
    <source>
        <dbReference type="RuleBase" id="RU000688"/>
    </source>
</evidence>
<dbReference type="Gene3D" id="1.20.1070.10">
    <property type="entry name" value="Rhodopsin 7-helix transmembrane proteins"/>
    <property type="match status" value="1"/>
</dbReference>
<dbReference type="InterPro" id="IPR047160">
    <property type="entry name" value="GP183-like"/>
</dbReference>
<dbReference type="GO" id="GO:0005886">
    <property type="term" value="C:plasma membrane"/>
    <property type="evidence" value="ECO:0007669"/>
    <property type="project" value="UniProtKB-SubCell"/>
</dbReference>
<keyword evidence="11 12" id="KW-0807">Transducer</keyword>
<dbReference type="GO" id="GO:0002312">
    <property type="term" value="P:B cell activation involved in immune response"/>
    <property type="evidence" value="ECO:0000318"/>
    <property type="project" value="GO_Central"/>
</dbReference>
<feature type="domain" description="G-protein coupled receptors family 1 profile" evidence="13">
    <location>
        <begin position="47"/>
        <end position="306"/>
    </location>
</feature>
<proteinExistence type="inferred from homology"/>
<keyword evidence="9" id="KW-1015">Disulfide bond</keyword>
<keyword evidence="5" id="KW-1133">Transmembrane helix</keyword>
<dbReference type="InterPro" id="IPR017452">
    <property type="entry name" value="GPCR_Rhodpsn_7TM"/>
</dbReference>